<evidence type="ECO:0000313" key="2">
    <source>
        <dbReference type="EMBL" id="WLQ32290.1"/>
    </source>
</evidence>
<dbReference type="RefSeq" id="WP_306051177.1">
    <property type="nucleotide sequence ID" value="NZ_CP120997.1"/>
</dbReference>
<proteinExistence type="predicted"/>
<dbReference type="Proteomes" id="UP001239522">
    <property type="component" value="Chromosome"/>
</dbReference>
<accession>A0ABY9HCT7</accession>
<protein>
    <submittedName>
        <fullName evidence="2">Uncharacterized protein</fullName>
    </submittedName>
</protein>
<name>A0ABY9HCT7_9ACTN</name>
<feature type="region of interest" description="Disordered" evidence="1">
    <location>
        <begin position="39"/>
        <end position="61"/>
    </location>
</feature>
<reference evidence="2 3" key="1">
    <citation type="submission" date="2023-03" db="EMBL/GenBank/DDBJ databases">
        <title>Isolation and description of six Streptomyces strains from soil environments, able to metabolize different microbial glucans.</title>
        <authorList>
            <person name="Widen T."/>
            <person name="Larsbrink J."/>
        </authorList>
    </citation>
    <scope>NUCLEOTIDE SEQUENCE [LARGE SCALE GENOMIC DNA]</scope>
    <source>
        <strain evidence="2 3">Mut1</strain>
    </source>
</reference>
<keyword evidence="3" id="KW-1185">Reference proteome</keyword>
<feature type="region of interest" description="Disordered" evidence="1">
    <location>
        <begin position="1"/>
        <end position="26"/>
    </location>
</feature>
<evidence type="ECO:0000256" key="1">
    <source>
        <dbReference type="SAM" id="MobiDB-lite"/>
    </source>
</evidence>
<organism evidence="2 3">
    <name type="scientific">Streptomyces castrisilvae</name>
    <dbReference type="NCBI Taxonomy" id="3033811"/>
    <lineage>
        <taxon>Bacteria</taxon>
        <taxon>Bacillati</taxon>
        <taxon>Actinomycetota</taxon>
        <taxon>Actinomycetes</taxon>
        <taxon>Kitasatosporales</taxon>
        <taxon>Streptomycetaceae</taxon>
        <taxon>Streptomyces</taxon>
    </lineage>
</organism>
<dbReference type="EMBL" id="CP120997">
    <property type="protein sequence ID" value="WLQ32290.1"/>
    <property type="molecule type" value="Genomic_DNA"/>
</dbReference>
<gene>
    <name evidence="2" type="ORF">P8A18_01985</name>
</gene>
<evidence type="ECO:0000313" key="3">
    <source>
        <dbReference type="Proteomes" id="UP001239522"/>
    </source>
</evidence>
<sequence>MRDDRDPGADQHPAAAPVESPWLDDGLTLRVPGRRFDRVDADGAQHGAEGAPLRQGSPGPA</sequence>